<proteinExistence type="predicted"/>
<reference evidence="3 4" key="1">
    <citation type="submission" date="2024-06" db="EMBL/GenBank/DDBJ databases">
        <title>The Natural Products Discovery Center: Release of the First 8490 Sequenced Strains for Exploring Actinobacteria Biosynthetic Diversity.</title>
        <authorList>
            <person name="Kalkreuter E."/>
            <person name="Kautsar S.A."/>
            <person name="Yang D."/>
            <person name="Bader C.D."/>
            <person name="Teijaro C.N."/>
            <person name="Fluegel L."/>
            <person name="Davis C.M."/>
            <person name="Simpson J.R."/>
            <person name="Lauterbach L."/>
            <person name="Steele A.D."/>
            <person name="Gui C."/>
            <person name="Meng S."/>
            <person name="Li G."/>
            <person name="Viehrig K."/>
            <person name="Ye F."/>
            <person name="Su P."/>
            <person name="Kiefer A.F."/>
            <person name="Nichols A."/>
            <person name="Cepeda A.J."/>
            <person name="Yan W."/>
            <person name="Fan B."/>
            <person name="Jiang Y."/>
            <person name="Adhikari A."/>
            <person name="Zheng C.-J."/>
            <person name="Schuster L."/>
            <person name="Cowan T.M."/>
            <person name="Smanski M.J."/>
            <person name="Chevrette M.G."/>
            <person name="De Carvalho L.P.S."/>
            <person name="Shen B."/>
        </authorList>
    </citation>
    <scope>NUCLEOTIDE SEQUENCE [LARGE SCALE GENOMIC DNA]</scope>
    <source>
        <strain evidence="3 4">NPDC053791</strain>
    </source>
</reference>
<accession>A0ABV3IMZ2</accession>
<organism evidence="3 4">
    <name type="scientific">Streptomyces roseoverticillatus</name>
    <dbReference type="NCBI Taxonomy" id="66429"/>
    <lineage>
        <taxon>Bacteria</taxon>
        <taxon>Bacillati</taxon>
        <taxon>Actinomycetota</taxon>
        <taxon>Actinomycetes</taxon>
        <taxon>Kitasatosporales</taxon>
        <taxon>Streptomycetaceae</taxon>
        <taxon>Streptomyces</taxon>
    </lineage>
</organism>
<name>A0ABV3IMZ2_9ACTN</name>
<evidence type="ECO:0000313" key="3">
    <source>
        <dbReference type="EMBL" id="MEV4921459.1"/>
    </source>
</evidence>
<dbReference type="Proteomes" id="UP001552479">
    <property type="component" value="Unassembled WGS sequence"/>
</dbReference>
<feature type="region of interest" description="Disordered" evidence="1">
    <location>
        <begin position="85"/>
        <end position="122"/>
    </location>
</feature>
<evidence type="ECO:0000256" key="1">
    <source>
        <dbReference type="SAM" id="MobiDB-lite"/>
    </source>
</evidence>
<protein>
    <submittedName>
        <fullName evidence="3">Uncharacterized protein</fullName>
    </submittedName>
</protein>
<dbReference type="EMBL" id="JBFASG010000001">
    <property type="protein sequence ID" value="MEV4921459.1"/>
    <property type="molecule type" value="Genomic_DNA"/>
</dbReference>
<comment type="caution">
    <text evidence="3">The sequence shown here is derived from an EMBL/GenBank/DDBJ whole genome shotgun (WGS) entry which is preliminary data.</text>
</comment>
<evidence type="ECO:0000313" key="4">
    <source>
        <dbReference type="Proteomes" id="UP001552479"/>
    </source>
</evidence>
<feature type="transmembrane region" description="Helical" evidence="2">
    <location>
        <begin position="52"/>
        <end position="71"/>
    </location>
</feature>
<gene>
    <name evidence="3" type="ORF">AB0L03_01165</name>
</gene>
<keyword evidence="2" id="KW-1133">Transmembrane helix</keyword>
<sequence>MAKRKVHRRARKILGEEPVALVWCGLNRDIPKPPKDVHRAAGKGRLKPGHHWMVVTGMILGCAVFIPWMLLDMFGQWLDRVMDPRTRGRPAPAPDPAPRFADADNPGADDQEQSRDAASSGPDGLFDGDWNLAAGQLLLRWYGHSPNRKRLVLLTGDRVCVAASRGRRLSPTKADDFGIVAEFPHHEARVQGTPGTHTFLLAFPDGSWLRIGNLTRGADADAFLRSVSA</sequence>
<keyword evidence="2" id="KW-0812">Transmembrane</keyword>
<keyword evidence="4" id="KW-1185">Reference proteome</keyword>
<dbReference type="RefSeq" id="WP_366086341.1">
    <property type="nucleotide sequence ID" value="NZ_JBFASG010000001.1"/>
</dbReference>
<evidence type="ECO:0000256" key="2">
    <source>
        <dbReference type="SAM" id="Phobius"/>
    </source>
</evidence>
<keyword evidence="2" id="KW-0472">Membrane</keyword>